<gene>
    <name evidence="1" type="ORF">PV328_011741</name>
</gene>
<reference evidence="1" key="2">
    <citation type="submission" date="2023-03" db="EMBL/GenBank/DDBJ databases">
        <authorList>
            <person name="Inwood S.N."/>
            <person name="Skelly J.G."/>
            <person name="Guhlin J."/>
            <person name="Harrop T.W.R."/>
            <person name="Goldson S.G."/>
            <person name="Dearden P.K."/>
        </authorList>
    </citation>
    <scope>NUCLEOTIDE SEQUENCE</scope>
    <source>
        <strain evidence="1">Irish</strain>
        <tissue evidence="1">Whole body</tissue>
    </source>
</reference>
<accession>A0AA39EUR5</accession>
<evidence type="ECO:0000313" key="2">
    <source>
        <dbReference type="Proteomes" id="UP001168990"/>
    </source>
</evidence>
<proteinExistence type="predicted"/>
<reference evidence="1" key="1">
    <citation type="journal article" date="2023" name="bioRxiv">
        <title>Scaffold-level genome assemblies of two parasitoid biocontrol wasps reveal the parthenogenesis mechanism and an associated novel virus.</title>
        <authorList>
            <person name="Inwood S."/>
            <person name="Skelly J."/>
            <person name="Guhlin J."/>
            <person name="Harrop T."/>
            <person name="Goldson S."/>
            <person name="Dearden P."/>
        </authorList>
    </citation>
    <scope>NUCLEOTIDE SEQUENCE</scope>
    <source>
        <strain evidence="1">Irish</strain>
        <tissue evidence="1">Whole body</tissue>
    </source>
</reference>
<keyword evidence="2" id="KW-1185">Reference proteome</keyword>
<dbReference type="EMBL" id="JAQQBS010001438">
    <property type="protein sequence ID" value="KAK0157214.1"/>
    <property type="molecule type" value="Genomic_DNA"/>
</dbReference>
<comment type="caution">
    <text evidence="1">The sequence shown here is derived from an EMBL/GenBank/DDBJ whole genome shotgun (WGS) entry which is preliminary data.</text>
</comment>
<organism evidence="1 2">
    <name type="scientific">Microctonus aethiopoides</name>
    <dbReference type="NCBI Taxonomy" id="144406"/>
    <lineage>
        <taxon>Eukaryota</taxon>
        <taxon>Metazoa</taxon>
        <taxon>Ecdysozoa</taxon>
        <taxon>Arthropoda</taxon>
        <taxon>Hexapoda</taxon>
        <taxon>Insecta</taxon>
        <taxon>Pterygota</taxon>
        <taxon>Neoptera</taxon>
        <taxon>Endopterygota</taxon>
        <taxon>Hymenoptera</taxon>
        <taxon>Apocrita</taxon>
        <taxon>Ichneumonoidea</taxon>
        <taxon>Braconidae</taxon>
        <taxon>Euphorinae</taxon>
        <taxon>Microctonus</taxon>
    </lineage>
</organism>
<sequence>MVVTPARIGWAVDAFDKYKNPGSDGIFPALLQKGEKRTSNYMDVHAKYTSMFNATVSDVGDMCISRCHSLNFADDINQQLIEFLNNEFGLTIYHKPIVSVLEMGDDDVGNDDGERVVAIMNES</sequence>
<protein>
    <submittedName>
        <fullName evidence="1">Uncharacterized protein</fullName>
    </submittedName>
</protein>
<dbReference type="Proteomes" id="UP001168990">
    <property type="component" value="Unassembled WGS sequence"/>
</dbReference>
<dbReference type="AlphaFoldDB" id="A0AA39EUR5"/>
<evidence type="ECO:0000313" key="1">
    <source>
        <dbReference type="EMBL" id="KAK0157214.1"/>
    </source>
</evidence>
<name>A0AA39EUR5_9HYME</name>